<gene>
    <name evidence="1" type="ORF">QNI22_03465</name>
</gene>
<protein>
    <submittedName>
        <fullName evidence="1">Uncharacterized protein</fullName>
    </submittedName>
</protein>
<organism evidence="1 2">
    <name type="scientific">Xanthocytophaga agilis</name>
    <dbReference type="NCBI Taxonomy" id="3048010"/>
    <lineage>
        <taxon>Bacteria</taxon>
        <taxon>Pseudomonadati</taxon>
        <taxon>Bacteroidota</taxon>
        <taxon>Cytophagia</taxon>
        <taxon>Cytophagales</taxon>
        <taxon>Rhodocytophagaceae</taxon>
        <taxon>Xanthocytophaga</taxon>
    </lineage>
</organism>
<sequence>MKEIAHPDALQVLKEDFFWDTSDEFATFGSDEGSDAFSNFYDWKKENPDNEAIVFIRKSLLKDSQVKKEDLVYTDINSTNEETRLTIIEEIDFEIIAICFY</sequence>
<evidence type="ECO:0000313" key="2">
    <source>
        <dbReference type="Proteomes" id="UP001232063"/>
    </source>
</evidence>
<dbReference type="AlphaFoldDB" id="A0AAE3QY97"/>
<dbReference type="Proteomes" id="UP001232063">
    <property type="component" value="Unassembled WGS sequence"/>
</dbReference>
<dbReference type="RefSeq" id="WP_314509225.1">
    <property type="nucleotide sequence ID" value="NZ_JASJOU010000001.1"/>
</dbReference>
<name>A0AAE3QY97_9BACT</name>
<reference evidence="1" key="1">
    <citation type="submission" date="2023-05" db="EMBL/GenBank/DDBJ databases">
        <authorList>
            <person name="Zhang X."/>
        </authorList>
    </citation>
    <scope>NUCLEOTIDE SEQUENCE</scope>
    <source>
        <strain evidence="1">BD1B2-1</strain>
    </source>
</reference>
<proteinExistence type="predicted"/>
<evidence type="ECO:0000313" key="1">
    <source>
        <dbReference type="EMBL" id="MDJ1499685.1"/>
    </source>
</evidence>
<dbReference type="EMBL" id="JASJOU010000001">
    <property type="protein sequence ID" value="MDJ1499685.1"/>
    <property type="molecule type" value="Genomic_DNA"/>
</dbReference>
<accession>A0AAE3QY97</accession>
<comment type="caution">
    <text evidence="1">The sequence shown here is derived from an EMBL/GenBank/DDBJ whole genome shotgun (WGS) entry which is preliminary data.</text>
</comment>
<keyword evidence="2" id="KW-1185">Reference proteome</keyword>